<dbReference type="PROSITE" id="PS50929">
    <property type="entry name" value="ABC_TM1F"/>
    <property type="match status" value="1"/>
</dbReference>
<gene>
    <name evidence="10" type="ORF">QTN47_25870</name>
</gene>
<dbReference type="EMBL" id="JAULBC010000011">
    <property type="protein sequence ID" value="MEX6690963.1"/>
    <property type="molecule type" value="Genomic_DNA"/>
</dbReference>
<evidence type="ECO:0000259" key="9">
    <source>
        <dbReference type="PROSITE" id="PS50929"/>
    </source>
</evidence>
<dbReference type="Pfam" id="PF00664">
    <property type="entry name" value="ABC_membrane"/>
    <property type="match status" value="1"/>
</dbReference>
<organism evidence="10 11">
    <name type="scientific">Danxiaibacter flavus</name>
    <dbReference type="NCBI Taxonomy" id="3049108"/>
    <lineage>
        <taxon>Bacteria</taxon>
        <taxon>Pseudomonadati</taxon>
        <taxon>Bacteroidota</taxon>
        <taxon>Chitinophagia</taxon>
        <taxon>Chitinophagales</taxon>
        <taxon>Chitinophagaceae</taxon>
        <taxon>Danxiaibacter</taxon>
    </lineage>
</organism>
<evidence type="ECO:0000256" key="1">
    <source>
        <dbReference type="ARBA" id="ARBA00004651"/>
    </source>
</evidence>
<feature type="domain" description="ABC transporter" evidence="8">
    <location>
        <begin position="352"/>
        <end position="589"/>
    </location>
</feature>
<dbReference type="SMART" id="SM00382">
    <property type="entry name" value="AAA"/>
    <property type="match status" value="1"/>
</dbReference>
<dbReference type="PROSITE" id="PS50893">
    <property type="entry name" value="ABC_TRANSPORTER_2"/>
    <property type="match status" value="1"/>
</dbReference>
<evidence type="ECO:0000256" key="6">
    <source>
        <dbReference type="ARBA" id="ARBA00023136"/>
    </source>
</evidence>
<dbReference type="PANTHER" id="PTHR43394">
    <property type="entry name" value="ATP-DEPENDENT PERMEASE MDL1, MITOCHONDRIAL"/>
    <property type="match status" value="1"/>
</dbReference>
<evidence type="ECO:0000256" key="2">
    <source>
        <dbReference type="ARBA" id="ARBA00022692"/>
    </source>
</evidence>
<accession>A0ABV3ZQ04</accession>
<feature type="transmembrane region" description="Helical" evidence="7">
    <location>
        <begin position="148"/>
        <end position="169"/>
    </location>
</feature>
<evidence type="ECO:0000259" key="8">
    <source>
        <dbReference type="PROSITE" id="PS50893"/>
    </source>
</evidence>
<evidence type="ECO:0000256" key="3">
    <source>
        <dbReference type="ARBA" id="ARBA00022741"/>
    </source>
</evidence>
<feature type="domain" description="ABC transmembrane type-1" evidence="9">
    <location>
        <begin position="16"/>
        <end position="320"/>
    </location>
</feature>
<evidence type="ECO:0000313" key="11">
    <source>
        <dbReference type="Proteomes" id="UP001560573"/>
    </source>
</evidence>
<dbReference type="InterPro" id="IPR003593">
    <property type="entry name" value="AAA+_ATPase"/>
</dbReference>
<dbReference type="Gene3D" id="1.20.1560.10">
    <property type="entry name" value="ABC transporter type 1, transmembrane domain"/>
    <property type="match status" value="1"/>
</dbReference>
<keyword evidence="5 7" id="KW-1133">Transmembrane helix</keyword>
<name>A0ABV3ZQ04_9BACT</name>
<protein>
    <submittedName>
        <fullName evidence="10">ABC transporter ATP-binding protein</fullName>
    </submittedName>
</protein>
<dbReference type="InterPro" id="IPR027417">
    <property type="entry name" value="P-loop_NTPase"/>
</dbReference>
<feature type="transmembrane region" description="Helical" evidence="7">
    <location>
        <begin position="175"/>
        <end position="192"/>
    </location>
</feature>
<dbReference type="GO" id="GO:0005524">
    <property type="term" value="F:ATP binding"/>
    <property type="evidence" value="ECO:0007669"/>
    <property type="project" value="UniProtKB-KW"/>
</dbReference>
<dbReference type="SUPFAM" id="SSF90123">
    <property type="entry name" value="ABC transporter transmembrane region"/>
    <property type="match status" value="1"/>
</dbReference>
<dbReference type="InterPro" id="IPR017871">
    <property type="entry name" value="ABC_transporter-like_CS"/>
</dbReference>
<dbReference type="PANTHER" id="PTHR43394:SF1">
    <property type="entry name" value="ATP-BINDING CASSETTE SUB-FAMILY B MEMBER 10, MITOCHONDRIAL"/>
    <property type="match status" value="1"/>
</dbReference>
<feature type="transmembrane region" description="Helical" evidence="7">
    <location>
        <begin position="297"/>
        <end position="318"/>
    </location>
</feature>
<dbReference type="SUPFAM" id="SSF52540">
    <property type="entry name" value="P-loop containing nucleoside triphosphate hydrolases"/>
    <property type="match status" value="1"/>
</dbReference>
<dbReference type="Proteomes" id="UP001560573">
    <property type="component" value="Unassembled WGS sequence"/>
</dbReference>
<dbReference type="Gene3D" id="3.40.50.300">
    <property type="entry name" value="P-loop containing nucleotide triphosphate hydrolases"/>
    <property type="match status" value="1"/>
</dbReference>
<evidence type="ECO:0000256" key="5">
    <source>
        <dbReference type="ARBA" id="ARBA00022989"/>
    </source>
</evidence>
<feature type="transmembrane region" description="Helical" evidence="7">
    <location>
        <begin position="69"/>
        <end position="88"/>
    </location>
</feature>
<comment type="caution">
    <text evidence="10">The sequence shown here is derived from an EMBL/GenBank/DDBJ whole genome shotgun (WGS) entry which is preliminary data.</text>
</comment>
<comment type="subcellular location">
    <subcellularLocation>
        <location evidence="1">Cell membrane</location>
        <topology evidence="1">Multi-pass membrane protein</topology>
    </subcellularLocation>
</comment>
<feature type="transmembrane region" description="Helical" evidence="7">
    <location>
        <begin position="12"/>
        <end position="31"/>
    </location>
</feature>
<keyword evidence="4 10" id="KW-0067">ATP-binding</keyword>
<dbReference type="RefSeq" id="WP_369332379.1">
    <property type="nucleotide sequence ID" value="NZ_JAULBC010000011.1"/>
</dbReference>
<dbReference type="CDD" id="cd07346">
    <property type="entry name" value="ABC_6TM_exporters"/>
    <property type="match status" value="1"/>
</dbReference>
<evidence type="ECO:0000256" key="4">
    <source>
        <dbReference type="ARBA" id="ARBA00022840"/>
    </source>
</evidence>
<dbReference type="InterPro" id="IPR039421">
    <property type="entry name" value="Type_1_exporter"/>
</dbReference>
<dbReference type="InterPro" id="IPR036640">
    <property type="entry name" value="ABC1_TM_sf"/>
</dbReference>
<dbReference type="Pfam" id="PF00005">
    <property type="entry name" value="ABC_tran"/>
    <property type="match status" value="1"/>
</dbReference>
<keyword evidence="6 7" id="KW-0472">Membrane</keyword>
<sequence>MKPFLFYLKPYKVYILTSLLLGAIYQILVLLDPHFIGIIIDKFAVHPHSYGHYDDKKEFVAQGLRSREYFIKGILLYLGIIAGITVVSRISKAFQEYMISIVVQKAGASLFADGIKNILNLPYQEFEYIRSGEIISLLQNAKDNFETLLGACLNTLYGTIISLCFVTFYSINIHWSILPVFFGGVATISFISKKVTRVTRKLSQRTLDQLTSLAGSTTESLRNIEFIKSTGISQQQVKQFHENTDAILKLKIQKIKQVRMLNFLQGASINLFQQSLMFMLLVLIYEGELTVGKLLTISLYSIYIFAPLYDVGKIGVFYRDAQTSKSKLSQMLEPKSKPGTNDLLPMSAIEELRFSSVFFRHEGDLSDALSEVSFEVKTGETIAFVGPSGSGKSTLAKLLTGLYRPSSGSIFYNNVDSRNINLDSVQKLIGVVNQQSQLFSGTIKENLLLFCPTATDQMILDVLHLAACDELLKRSDKGIETVLGEAGVRISGGERQRICIARALIRDPDLLLFDEATSSLDYLTEAEINSTLKSLSKERSIITIIIAHRLSTITHADRVYVLENGAIVEKGDHSTLVNQKGLYYAMWRQQVGESKAMHNGSGI</sequence>
<dbReference type="InterPro" id="IPR011527">
    <property type="entry name" value="ABC1_TM_dom"/>
</dbReference>
<dbReference type="PROSITE" id="PS00211">
    <property type="entry name" value="ABC_TRANSPORTER_1"/>
    <property type="match status" value="1"/>
</dbReference>
<keyword evidence="2 7" id="KW-0812">Transmembrane</keyword>
<reference evidence="10 11" key="1">
    <citation type="submission" date="2023-07" db="EMBL/GenBank/DDBJ databases">
        <authorList>
            <person name="Lian W.-H."/>
        </authorList>
    </citation>
    <scope>NUCLEOTIDE SEQUENCE [LARGE SCALE GENOMIC DNA]</scope>
    <source>
        <strain evidence="10 11">SYSU DXS3180</strain>
    </source>
</reference>
<evidence type="ECO:0000313" key="10">
    <source>
        <dbReference type="EMBL" id="MEX6690963.1"/>
    </source>
</evidence>
<evidence type="ECO:0000256" key="7">
    <source>
        <dbReference type="SAM" id="Phobius"/>
    </source>
</evidence>
<feature type="transmembrane region" description="Helical" evidence="7">
    <location>
        <begin position="261"/>
        <end position="285"/>
    </location>
</feature>
<keyword evidence="3" id="KW-0547">Nucleotide-binding</keyword>
<dbReference type="InterPro" id="IPR003439">
    <property type="entry name" value="ABC_transporter-like_ATP-bd"/>
</dbReference>
<keyword evidence="11" id="KW-1185">Reference proteome</keyword>
<proteinExistence type="predicted"/>